<evidence type="ECO:0000256" key="1">
    <source>
        <dbReference type="SAM" id="MobiDB-lite"/>
    </source>
</evidence>
<name>A0ABW1FCH6_9ACTN</name>
<dbReference type="RefSeq" id="WP_313763432.1">
    <property type="nucleotide sequence ID" value="NZ_BAAAVH010000108.1"/>
</dbReference>
<gene>
    <name evidence="3" type="ORF">ACFP0N_38555</name>
</gene>
<feature type="domain" description="DUF6891" evidence="2">
    <location>
        <begin position="15"/>
        <end position="200"/>
    </location>
</feature>
<reference evidence="4" key="1">
    <citation type="journal article" date="2019" name="Int. J. Syst. Evol. Microbiol.">
        <title>The Global Catalogue of Microorganisms (GCM) 10K type strain sequencing project: providing services to taxonomists for standard genome sequencing and annotation.</title>
        <authorList>
            <consortium name="The Broad Institute Genomics Platform"/>
            <consortium name="The Broad Institute Genome Sequencing Center for Infectious Disease"/>
            <person name="Wu L."/>
            <person name="Ma J."/>
        </authorList>
    </citation>
    <scope>NUCLEOTIDE SEQUENCE [LARGE SCALE GENOMIC DNA]</scope>
    <source>
        <strain evidence="4">CGMCC 4.1469</strain>
    </source>
</reference>
<evidence type="ECO:0000259" key="2">
    <source>
        <dbReference type="Pfam" id="PF21831"/>
    </source>
</evidence>
<feature type="region of interest" description="Disordered" evidence="1">
    <location>
        <begin position="1"/>
        <end position="22"/>
    </location>
</feature>
<evidence type="ECO:0000313" key="4">
    <source>
        <dbReference type="Proteomes" id="UP001596067"/>
    </source>
</evidence>
<sequence length="202" mass="21695">MDQETVTTAPEPASDVRSEAEERARELIRCGFQESDEIAESLVDEFEEEGLTAEDAAAVVGPLWRERLAEQASWPETTDVDRLAAAFDALEEGGVVAAMDFTCCASCGYAEIGGEAEEGSRGFVFFHQQDTESAAAGAGLMLRYGGFRGAGEPKESAERRTVEIGREVVAALEAVGLPVEWNGSPDKAIHVTPLTWLNRLPG</sequence>
<proteinExistence type="predicted"/>
<dbReference type="EMBL" id="JBHSOD010000100">
    <property type="protein sequence ID" value="MFC5890869.1"/>
    <property type="molecule type" value="Genomic_DNA"/>
</dbReference>
<dbReference type="Proteomes" id="UP001596067">
    <property type="component" value="Unassembled WGS sequence"/>
</dbReference>
<keyword evidence="4" id="KW-1185">Reference proteome</keyword>
<protein>
    <submittedName>
        <fullName evidence="3">DUF6891 domain-containing protein</fullName>
    </submittedName>
</protein>
<accession>A0ABW1FCH6</accession>
<comment type="caution">
    <text evidence="3">The sequence shown here is derived from an EMBL/GenBank/DDBJ whole genome shotgun (WGS) entry which is preliminary data.</text>
</comment>
<dbReference type="Pfam" id="PF21831">
    <property type="entry name" value="DUF6891"/>
    <property type="match status" value="1"/>
</dbReference>
<dbReference type="InterPro" id="IPR054186">
    <property type="entry name" value="DUF6891"/>
</dbReference>
<evidence type="ECO:0000313" key="3">
    <source>
        <dbReference type="EMBL" id="MFC5890869.1"/>
    </source>
</evidence>
<organism evidence="3 4">
    <name type="scientific">Kitasatospora aburaviensis</name>
    <dbReference type="NCBI Taxonomy" id="67265"/>
    <lineage>
        <taxon>Bacteria</taxon>
        <taxon>Bacillati</taxon>
        <taxon>Actinomycetota</taxon>
        <taxon>Actinomycetes</taxon>
        <taxon>Kitasatosporales</taxon>
        <taxon>Streptomycetaceae</taxon>
        <taxon>Kitasatospora</taxon>
    </lineage>
</organism>